<dbReference type="EMBL" id="CAJOAZ010001827">
    <property type="protein sequence ID" value="CAF3862146.1"/>
    <property type="molecule type" value="Genomic_DNA"/>
</dbReference>
<name>A0A819F5B3_9BILA</name>
<evidence type="ECO:0000259" key="2">
    <source>
        <dbReference type="PROSITE" id="PS50142"/>
    </source>
</evidence>
<evidence type="ECO:0000256" key="1">
    <source>
        <dbReference type="ARBA" id="ARBA00022801"/>
    </source>
</evidence>
<proteinExistence type="predicted"/>
<dbReference type="Pfam" id="PF14622">
    <property type="entry name" value="Ribonucleas_3_3"/>
    <property type="match status" value="1"/>
</dbReference>
<dbReference type="SUPFAM" id="SSF69065">
    <property type="entry name" value="RNase III domain-like"/>
    <property type="match status" value="1"/>
</dbReference>
<feature type="domain" description="RNase III" evidence="2">
    <location>
        <begin position="11"/>
        <end position="141"/>
    </location>
</feature>
<dbReference type="InterPro" id="IPR036389">
    <property type="entry name" value="RNase_III_sf"/>
</dbReference>
<dbReference type="GO" id="GO:0006396">
    <property type="term" value="P:RNA processing"/>
    <property type="evidence" value="ECO:0007669"/>
    <property type="project" value="InterPro"/>
</dbReference>
<dbReference type="GO" id="GO:0004525">
    <property type="term" value="F:ribonuclease III activity"/>
    <property type="evidence" value="ECO:0007669"/>
    <property type="project" value="InterPro"/>
</dbReference>
<accession>A0A819F5B3</accession>
<dbReference type="InterPro" id="IPR000999">
    <property type="entry name" value="RNase_III_dom"/>
</dbReference>
<reference evidence="3" key="1">
    <citation type="submission" date="2021-02" db="EMBL/GenBank/DDBJ databases">
        <authorList>
            <person name="Nowell W R."/>
        </authorList>
    </citation>
    <scope>NUCLEOTIDE SEQUENCE</scope>
</reference>
<dbReference type="SMART" id="SM00535">
    <property type="entry name" value="RIBOc"/>
    <property type="match status" value="1"/>
</dbReference>
<protein>
    <recommendedName>
        <fullName evidence="2">RNase III domain-containing protein</fullName>
    </recommendedName>
</protein>
<dbReference type="Gene3D" id="1.10.1520.10">
    <property type="entry name" value="Ribonuclease III domain"/>
    <property type="match status" value="1"/>
</dbReference>
<sequence>MPKPWIDIKSRSILEDALGYKFTNPDLLWQALTHPSAILENHPKAFTRDLRSLAFVGDSALSYAVARYLFLNGSDDVVTDRFKLHEGRQRAIKNCDLAKMAHEKLHLEEYLIRGNGHQDLNETLYSDCLEAILGAIALDCGSNQQEKLFQIETYLHQQAEQYLKQADLCKDRAQLFKQEPCG</sequence>
<dbReference type="PANTHER" id="PTHR14950:SF37">
    <property type="entry name" value="ENDORIBONUCLEASE DICER"/>
    <property type="match status" value="1"/>
</dbReference>
<keyword evidence="1" id="KW-0378">Hydrolase</keyword>
<organism evidence="3 4">
    <name type="scientific">Adineta steineri</name>
    <dbReference type="NCBI Taxonomy" id="433720"/>
    <lineage>
        <taxon>Eukaryota</taxon>
        <taxon>Metazoa</taxon>
        <taxon>Spiralia</taxon>
        <taxon>Gnathifera</taxon>
        <taxon>Rotifera</taxon>
        <taxon>Eurotatoria</taxon>
        <taxon>Bdelloidea</taxon>
        <taxon>Adinetida</taxon>
        <taxon>Adinetidae</taxon>
        <taxon>Adineta</taxon>
    </lineage>
</organism>
<evidence type="ECO:0000313" key="4">
    <source>
        <dbReference type="Proteomes" id="UP000663844"/>
    </source>
</evidence>
<dbReference type="PANTHER" id="PTHR14950">
    <property type="entry name" value="DICER-RELATED"/>
    <property type="match status" value="1"/>
</dbReference>
<comment type="caution">
    <text evidence="3">The sequence shown here is derived from an EMBL/GenBank/DDBJ whole genome shotgun (WGS) entry which is preliminary data.</text>
</comment>
<dbReference type="CDD" id="cd00593">
    <property type="entry name" value="RIBOc"/>
    <property type="match status" value="1"/>
</dbReference>
<dbReference type="AlphaFoldDB" id="A0A819F5B3"/>
<dbReference type="Proteomes" id="UP000663844">
    <property type="component" value="Unassembled WGS sequence"/>
</dbReference>
<gene>
    <name evidence="3" type="ORF">OXD698_LOCUS21876</name>
</gene>
<dbReference type="PROSITE" id="PS50142">
    <property type="entry name" value="RNASE_3_2"/>
    <property type="match status" value="1"/>
</dbReference>
<evidence type="ECO:0000313" key="3">
    <source>
        <dbReference type="EMBL" id="CAF3862146.1"/>
    </source>
</evidence>